<reference evidence="2 3" key="1">
    <citation type="journal article" date="2013" name="Genome Announc.">
        <title>Complete Genome Sequence of Leifsonia xyli subsp. cynodontis Strain DSM46306, a Gram-Positive Bacterial Pathogen of Grasses.</title>
        <authorList>
            <person name="Monteiro-Vitorello C.B."/>
            <person name="Zerillo M.M."/>
            <person name="Van Sluys M.A."/>
            <person name="Camargo L.E."/>
            <person name="Kitajima J.P."/>
        </authorList>
    </citation>
    <scope>NUCLEOTIDE SEQUENCE [LARGE SCALE GENOMIC DNA]</scope>
    <source>
        <strain evidence="2 3">DSM 46306</strain>
    </source>
</reference>
<name>U3PAZ3_LEIXC</name>
<keyword evidence="3" id="KW-1185">Reference proteome</keyword>
<dbReference type="EMBL" id="CP006734">
    <property type="protein sequence ID" value="AGW42724.1"/>
    <property type="molecule type" value="Genomic_DNA"/>
</dbReference>
<organism evidence="2 3">
    <name type="scientific">Leifsonia xyli subsp. cynodontis DSM 46306</name>
    <dbReference type="NCBI Taxonomy" id="1389489"/>
    <lineage>
        <taxon>Bacteria</taxon>
        <taxon>Bacillati</taxon>
        <taxon>Actinomycetota</taxon>
        <taxon>Actinomycetes</taxon>
        <taxon>Micrococcales</taxon>
        <taxon>Microbacteriaceae</taxon>
        <taxon>Leifsonia</taxon>
    </lineage>
</organism>
<dbReference type="Proteomes" id="UP000016743">
    <property type="component" value="Chromosome"/>
</dbReference>
<accession>U3PAZ3</accession>
<dbReference type="KEGG" id="lxy:O159_28500"/>
<feature type="region of interest" description="Disordered" evidence="1">
    <location>
        <begin position="28"/>
        <end position="54"/>
    </location>
</feature>
<gene>
    <name evidence="2" type="ORF">O159_28500</name>
</gene>
<evidence type="ECO:0000313" key="2">
    <source>
        <dbReference type="EMBL" id="AGW42724.1"/>
    </source>
</evidence>
<protein>
    <submittedName>
        <fullName evidence="2">Uncharacterized protein</fullName>
    </submittedName>
</protein>
<evidence type="ECO:0000256" key="1">
    <source>
        <dbReference type="SAM" id="MobiDB-lite"/>
    </source>
</evidence>
<proteinExistence type="predicted"/>
<dbReference type="HOGENOM" id="CLU_2035163_0_0_11"/>
<dbReference type="PATRIC" id="fig|1389489.3.peg.2733"/>
<evidence type="ECO:0000313" key="3">
    <source>
        <dbReference type="Proteomes" id="UP000016743"/>
    </source>
</evidence>
<dbReference type="STRING" id="1389489.O159_28500"/>
<dbReference type="eggNOG" id="COG4099">
    <property type="taxonomic scope" value="Bacteria"/>
</dbReference>
<dbReference type="RefSeq" id="WP_021756194.1">
    <property type="nucleotide sequence ID" value="NC_022438.1"/>
</dbReference>
<sequence>MYSGHARDKLPGERESGDQWAWIGRTSSRDHTVNPMTPGFGSHPFGVETGGDADRIVTDHSPLVSDGGTEAGYLDRGTESLANTARAITSDTAEITRYAPLGPTNYQKGVLSGLEQGAHVR</sequence>
<dbReference type="AlphaFoldDB" id="U3PAZ3"/>